<gene>
    <name evidence="2" type="ORF">DFR58_1332</name>
</gene>
<keyword evidence="1" id="KW-0472">Membrane</keyword>
<evidence type="ECO:0000313" key="2">
    <source>
        <dbReference type="EMBL" id="RCX09863.1"/>
    </source>
</evidence>
<keyword evidence="1" id="KW-1133">Transmembrane helix</keyword>
<feature type="transmembrane region" description="Helical" evidence="1">
    <location>
        <begin position="37"/>
        <end position="57"/>
    </location>
</feature>
<organism evidence="2 3">
    <name type="scientific">Anaerobacterium chartisolvens</name>
    <dbReference type="NCBI Taxonomy" id="1297424"/>
    <lineage>
        <taxon>Bacteria</taxon>
        <taxon>Bacillati</taxon>
        <taxon>Bacillota</taxon>
        <taxon>Clostridia</taxon>
        <taxon>Eubacteriales</taxon>
        <taxon>Oscillospiraceae</taxon>
        <taxon>Anaerobacterium</taxon>
    </lineage>
</organism>
<feature type="transmembrane region" description="Helical" evidence="1">
    <location>
        <begin position="191"/>
        <end position="211"/>
    </location>
</feature>
<keyword evidence="3" id="KW-1185">Reference proteome</keyword>
<feature type="transmembrane region" description="Helical" evidence="1">
    <location>
        <begin position="69"/>
        <end position="90"/>
    </location>
</feature>
<evidence type="ECO:0000313" key="3">
    <source>
        <dbReference type="Proteomes" id="UP000253034"/>
    </source>
</evidence>
<keyword evidence="1" id="KW-0812">Transmembrane</keyword>
<evidence type="ECO:0000256" key="1">
    <source>
        <dbReference type="SAM" id="Phobius"/>
    </source>
</evidence>
<feature type="transmembrane region" description="Helical" evidence="1">
    <location>
        <begin position="156"/>
        <end position="179"/>
    </location>
</feature>
<dbReference type="EMBL" id="QPJT01000033">
    <property type="protein sequence ID" value="RCX09863.1"/>
    <property type="molecule type" value="Genomic_DNA"/>
</dbReference>
<dbReference type="RefSeq" id="WP_114299688.1">
    <property type="nucleotide sequence ID" value="NZ_QPJT01000033.1"/>
</dbReference>
<proteinExistence type="predicted"/>
<reference evidence="2 3" key="1">
    <citation type="submission" date="2018-07" db="EMBL/GenBank/DDBJ databases">
        <title>Genomic Encyclopedia of Type Strains, Phase IV (KMG-IV): sequencing the most valuable type-strain genomes for metagenomic binning, comparative biology and taxonomic classification.</title>
        <authorList>
            <person name="Goeker M."/>
        </authorList>
    </citation>
    <scope>NUCLEOTIDE SEQUENCE [LARGE SCALE GENOMIC DNA]</scope>
    <source>
        <strain evidence="2 3">DSM 27016</strain>
    </source>
</reference>
<name>A0A369AL74_9FIRM</name>
<feature type="transmembrane region" description="Helical" evidence="1">
    <location>
        <begin position="7"/>
        <end position="25"/>
    </location>
</feature>
<comment type="caution">
    <text evidence="2">The sequence shown here is derived from an EMBL/GenBank/DDBJ whole genome shotgun (WGS) entry which is preliminary data.</text>
</comment>
<dbReference type="OrthoDB" id="1115879at2"/>
<sequence length="215" mass="23534">MKKGDILWAAVFLGISALLIIPVTHEAFVGATNAHPYLMGFIKFAIMATMGELLAIRIISGSYKKPNGLLYRAAVWGIVGLLIVLMFNVFANGVAGAVKAGLLFKAEGMLGTVLNAIYISLIINFTFGPMFMAAHRISDTYIDMKAGDKKARLSDAIAKTDWVGFINFIIGKTVPYFWIPAHTITFLLPPQYRVLWAAYLSIALGIILSYGRRKA</sequence>
<feature type="transmembrane region" description="Helical" evidence="1">
    <location>
        <begin position="110"/>
        <end position="135"/>
    </location>
</feature>
<protein>
    <submittedName>
        <fullName evidence="2">Mpv17/PMP22 family protein</fullName>
    </submittedName>
</protein>
<dbReference type="Proteomes" id="UP000253034">
    <property type="component" value="Unassembled WGS sequence"/>
</dbReference>
<dbReference type="AlphaFoldDB" id="A0A369AL74"/>
<accession>A0A369AL74</accession>